<name>A0A4R2KU70_9GAMM</name>
<keyword evidence="2" id="KW-1185">Reference proteome</keyword>
<evidence type="ECO:0000313" key="2">
    <source>
        <dbReference type="Proteomes" id="UP000295765"/>
    </source>
</evidence>
<comment type="caution">
    <text evidence="1">The sequence shown here is derived from an EMBL/GenBank/DDBJ whole genome shotgun (WGS) entry which is preliminary data.</text>
</comment>
<gene>
    <name evidence="1" type="ORF">EV699_13211</name>
</gene>
<evidence type="ECO:0000313" key="1">
    <source>
        <dbReference type="EMBL" id="TCO76347.1"/>
    </source>
</evidence>
<dbReference type="RefSeq" id="WP_132545704.1">
    <property type="nucleotide sequence ID" value="NZ_SLWY01000032.1"/>
</dbReference>
<proteinExistence type="predicted"/>
<dbReference type="EMBL" id="SLWY01000032">
    <property type="protein sequence ID" value="TCO76347.1"/>
    <property type="molecule type" value="Genomic_DNA"/>
</dbReference>
<protein>
    <submittedName>
        <fullName evidence="1">Uncharacterized protein</fullName>
    </submittedName>
</protein>
<accession>A0A4R2KU70</accession>
<dbReference type="Proteomes" id="UP000295765">
    <property type="component" value="Unassembled WGS sequence"/>
</dbReference>
<sequence length="64" mass="7115">MTDARPALPPPHPYDELADLSAEELEARCCDNFCRYCVKLLAGQARARREERRRALAAAAGDGR</sequence>
<reference evidence="1 2" key="1">
    <citation type="submission" date="2019-03" db="EMBL/GenBank/DDBJ databases">
        <title>Genomic Encyclopedia of Type Strains, Phase IV (KMG-IV): sequencing the most valuable type-strain genomes for metagenomic binning, comparative biology and taxonomic classification.</title>
        <authorList>
            <person name="Goeker M."/>
        </authorList>
    </citation>
    <scope>NUCLEOTIDE SEQUENCE [LARGE SCALE GENOMIC DNA]</scope>
    <source>
        <strain evidence="1 2">DSM 25287</strain>
    </source>
</reference>
<organism evidence="1 2">
    <name type="scientific">Plasticicumulans lactativorans</name>
    <dbReference type="NCBI Taxonomy" id="1133106"/>
    <lineage>
        <taxon>Bacteria</taxon>
        <taxon>Pseudomonadati</taxon>
        <taxon>Pseudomonadota</taxon>
        <taxon>Gammaproteobacteria</taxon>
        <taxon>Candidatus Competibacteraceae</taxon>
        <taxon>Plasticicumulans</taxon>
    </lineage>
</organism>
<dbReference type="AlphaFoldDB" id="A0A4R2KU70"/>